<sequence>MTGVSDAAHARIYATPRAARPEFAFDAARLREGITLRIDGREIVADAAVWDGSVTVRFDVVDGARSVSDEVALKMAPVLTHHNLQAVETIVSTAPDAAHPGQEAFVQKLDAARVAAGIRNPLLLLNQSSDVWAQDFFEPAYASMPGPRGPVAIRVMLRSAQSTRASGRQVFEQLRGPGIDSLGNLETIPPYTSRKGVEYNAGRIVVGKHFHREPARVILDFLRAQGVQTPLMLEAGWLALGHVDEFVQFVPFTNSLGFTIAVADPASGLDILRRARDGGYGDTLAISQADSHASHRNPRMTISDALSNLTFIEANEYAQKHIEANLKILLAEIPLSGKDVIRVPSLYKDADFALPIPDGGLPAEISPLVKGERHLVAFSPFAISGVVLGDTYVCSKPWGPMINGAYAFDKEVEKAYAKAGLNVSYVDDLANHHVDGRGVHSRSNTLRDIRVVWWE</sequence>
<evidence type="ECO:0000313" key="3">
    <source>
        <dbReference type="Proteomes" id="UP000838763"/>
    </source>
</evidence>
<organism evidence="2 3">
    <name type="scientific">Parascedosporium putredinis</name>
    <dbReference type="NCBI Taxonomy" id="1442378"/>
    <lineage>
        <taxon>Eukaryota</taxon>
        <taxon>Fungi</taxon>
        <taxon>Dikarya</taxon>
        <taxon>Ascomycota</taxon>
        <taxon>Pezizomycotina</taxon>
        <taxon>Sordariomycetes</taxon>
        <taxon>Hypocreomycetidae</taxon>
        <taxon>Microascales</taxon>
        <taxon>Microascaceae</taxon>
        <taxon>Parascedosporium</taxon>
    </lineage>
</organism>
<evidence type="ECO:0000313" key="2">
    <source>
        <dbReference type="EMBL" id="CAI4214152.1"/>
    </source>
</evidence>
<gene>
    <name evidence="2" type="ORF">PPNO1_LOCUS3885</name>
</gene>
<dbReference type="Gene3D" id="3.75.10.10">
    <property type="entry name" value="L-arginine/glycine Amidinotransferase, Chain A"/>
    <property type="match status" value="1"/>
</dbReference>
<proteinExistence type="predicted"/>
<name>A0A9P1H2F3_9PEZI</name>
<evidence type="ECO:0000259" key="1">
    <source>
        <dbReference type="Pfam" id="PF03068"/>
    </source>
</evidence>
<dbReference type="GO" id="GO:0005509">
    <property type="term" value="F:calcium ion binding"/>
    <property type="evidence" value="ECO:0007669"/>
    <property type="project" value="InterPro"/>
</dbReference>
<dbReference type="GO" id="GO:0005737">
    <property type="term" value="C:cytoplasm"/>
    <property type="evidence" value="ECO:0007669"/>
    <property type="project" value="InterPro"/>
</dbReference>
<dbReference type="InterPro" id="IPR004303">
    <property type="entry name" value="PAD"/>
</dbReference>
<dbReference type="InterPro" id="IPR013530">
    <property type="entry name" value="PAD_C"/>
</dbReference>
<protein>
    <recommendedName>
        <fullName evidence="1">Protein-arginine deiminase C-terminal domain-containing protein</fullName>
    </recommendedName>
</protein>
<dbReference type="OrthoDB" id="5102063at2759"/>
<feature type="domain" description="Protein-arginine deiminase C-terminal" evidence="1">
    <location>
        <begin position="67"/>
        <end position="455"/>
    </location>
</feature>
<dbReference type="Proteomes" id="UP000838763">
    <property type="component" value="Unassembled WGS sequence"/>
</dbReference>
<dbReference type="Pfam" id="PF03068">
    <property type="entry name" value="PAD"/>
    <property type="match status" value="1"/>
</dbReference>
<reference evidence="2" key="1">
    <citation type="submission" date="2022-11" db="EMBL/GenBank/DDBJ databases">
        <authorList>
            <person name="Scott C."/>
            <person name="Bruce N."/>
        </authorList>
    </citation>
    <scope>NUCLEOTIDE SEQUENCE</scope>
</reference>
<dbReference type="SUPFAM" id="SSF55909">
    <property type="entry name" value="Pentein"/>
    <property type="match status" value="1"/>
</dbReference>
<dbReference type="PANTHER" id="PTHR10837:SF8">
    <property type="entry name" value="PROTEIN-ARGININE DEIMINASE"/>
    <property type="match status" value="1"/>
</dbReference>
<keyword evidence="3" id="KW-1185">Reference proteome</keyword>
<dbReference type="EMBL" id="CALLCH030000010">
    <property type="protein sequence ID" value="CAI4214152.1"/>
    <property type="molecule type" value="Genomic_DNA"/>
</dbReference>
<dbReference type="GO" id="GO:0004668">
    <property type="term" value="F:protein-arginine deiminase activity"/>
    <property type="evidence" value="ECO:0007669"/>
    <property type="project" value="InterPro"/>
</dbReference>
<comment type="caution">
    <text evidence="2">The sequence shown here is derived from an EMBL/GenBank/DDBJ whole genome shotgun (WGS) entry which is preliminary data.</text>
</comment>
<dbReference type="AlphaFoldDB" id="A0A9P1H2F3"/>
<accession>A0A9P1H2F3</accession>
<dbReference type="PANTHER" id="PTHR10837">
    <property type="entry name" value="PEPTIDYLARGININE DEIMINASE"/>
    <property type="match status" value="1"/>
</dbReference>